<dbReference type="Proteomes" id="UP001620645">
    <property type="component" value="Unassembled WGS sequence"/>
</dbReference>
<evidence type="ECO:0000313" key="2">
    <source>
        <dbReference type="EMBL" id="KAL3075133.1"/>
    </source>
</evidence>
<dbReference type="EMBL" id="JBICCN010000355">
    <property type="protein sequence ID" value="KAL3075133.1"/>
    <property type="molecule type" value="Genomic_DNA"/>
</dbReference>
<keyword evidence="3" id="KW-1185">Reference proteome</keyword>
<protein>
    <submittedName>
        <fullName evidence="2">Uncharacterized protein</fullName>
    </submittedName>
</protein>
<keyword evidence="1" id="KW-0812">Transmembrane</keyword>
<dbReference type="AlphaFoldDB" id="A0ABD2I7L3"/>
<feature type="transmembrane region" description="Helical" evidence="1">
    <location>
        <begin position="153"/>
        <end position="173"/>
    </location>
</feature>
<evidence type="ECO:0000313" key="3">
    <source>
        <dbReference type="Proteomes" id="UP001620645"/>
    </source>
</evidence>
<feature type="transmembrane region" description="Helical" evidence="1">
    <location>
        <begin position="82"/>
        <end position="101"/>
    </location>
</feature>
<proteinExistence type="predicted"/>
<sequence length="197" mass="22566">MFPTADYKHQDYVERLCTLLRRVGHAEHRRRLFQPCSSKWMCWCGFHVTTGSLIVAWIYFLAGNFGFLSVLILALHSFSIDYIFNWISAILLLCGSVPIIVGEMRGQRTSKMYRPFLITTAISLAFTAIAGIIDTTILFTEIGAHALGFYYLWVYILSLIISIWLYSIVYRAYKLVQKNEEQKKGGQYGQNANANVI</sequence>
<keyword evidence="1" id="KW-1133">Transmembrane helix</keyword>
<feature type="transmembrane region" description="Helical" evidence="1">
    <location>
        <begin position="113"/>
        <end position="133"/>
    </location>
</feature>
<name>A0ABD2I7L3_HETSC</name>
<gene>
    <name evidence="2" type="ORF">niasHS_013356</name>
</gene>
<reference evidence="2 3" key="1">
    <citation type="submission" date="2024-10" db="EMBL/GenBank/DDBJ databases">
        <authorList>
            <person name="Kim D."/>
        </authorList>
    </citation>
    <scope>NUCLEOTIDE SEQUENCE [LARGE SCALE GENOMIC DNA]</scope>
    <source>
        <strain evidence="2">Taebaek</strain>
    </source>
</reference>
<organism evidence="2 3">
    <name type="scientific">Heterodera schachtii</name>
    <name type="common">Sugarbeet cyst nematode worm</name>
    <name type="synonym">Tylenchus schachtii</name>
    <dbReference type="NCBI Taxonomy" id="97005"/>
    <lineage>
        <taxon>Eukaryota</taxon>
        <taxon>Metazoa</taxon>
        <taxon>Ecdysozoa</taxon>
        <taxon>Nematoda</taxon>
        <taxon>Chromadorea</taxon>
        <taxon>Rhabditida</taxon>
        <taxon>Tylenchina</taxon>
        <taxon>Tylenchomorpha</taxon>
        <taxon>Tylenchoidea</taxon>
        <taxon>Heteroderidae</taxon>
        <taxon>Heteroderinae</taxon>
        <taxon>Heterodera</taxon>
    </lineage>
</organism>
<evidence type="ECO:0000256" key="1">
    <source>
        <dbReference type="SAM" id="Phobius"/>
    </source>
</evidence>
<accession>A0ABD2I7L3</accession>
<comment type="caution">
    <text evidence="2">The sequence shown here is derived from an EMBL/GenBank/DDBJ whole genome shotgun (WGS) entry which is preliminary data.</text>
</comment>
<keyword evidence="1" id="KW-0472">Membrane</keyword>